<sequence length="139" mass="14862">MRKEEVRASRKRSQEKKNENSSLVLGELAQTADGGADSAVIGRAQGVRAASDRLRAALAAPDADRLSAERELAAEGAEVLRVLGDLDLLGALTGVGTITGTVAAHHAHLHRTFGHLLSRKWVMSSDKAKGVRETETERE</sequence>
<dbReference type="EMBL" id="ATMH01004264">
    <property type="protein sequence ID" value="EPY30044.1"/>
    <property type="molecule type" value="Genomic_DNA"/>
</dbReference>
<protein>
    <submittedName>
        <fullName evidence="2">Large subunit ribosomal protein L37Ae</fullName>
    </submittedName>
</protein>
<gene>
    <name evidence="2" type="ORF">STCU_04264</name>
</gene>
<dbReference type="GO" id="GO:0005840">
    <property type="term" value="C:ribosome"/>
    <property type="evidence" value="ECO:0007669"/>
    <property type="project" value="UniProtKB-KW"/>
</dbReference>
<dbReference type="AlphaFoldDB" id="S9UMT9"/>
<keyword evidence="2" id="KW-0689">Ribosomal protein</keyword>
<evidence type="ECO:0000256" key="1">
    <source>
        <dbReference type="SAM" id="MobiDB-lite"/>
    </source>
</evidence>
<name>S9UMT9_9TRYP</name>
<reference evidence="2 3" key="1">
    <citation type="journal article" date="2013" name="PLoS ONE">
        <title>Predicting the Proteins of Angomonas deanei, Strigomonas culicis and Their Respective Endosymbionts Reveals New Aspects of the Trypanosomatidae Family.</title>
        <authorList>
            <person name="Motta M.C."/>
            <person name="Martins A.C."/>
            <person name="de Souza S.S."/>
            <person name="Catta-Preta C.M."/>
            <person name="Silva R."/>
            <person name="Klein C.C."/>
            <person name="de Almeida L.G."/>
            <person name="de Lima Cunha O."/>
            <person name="Ciapina L.P."/>
            <person name="Brocchi M."/>
            <person name="Colabardini A.C."/>
            <person name="de Araujo Lima B."/>
            <person name="Machado C.R."/>
            <person name="de Almeida Soares C.M."/>
            <person name="Probst C.M."/>
            <person name="de Menezes C.B."/>
            <person name="Thompson C.E."/>
            <person name="Bartholomeu D.C."/>
            <person name="Gradia D.F."/>
            <person name="Pavoni D.P."/>
            <person name="Grisard E.C."/>
            <person name="Fantinatti-Garboggini F."/>
            <person name="Marchini F.K."/>
            <person name="Rodrigues-Luiz G.F."/>
            <person name="Wagner G."/>
            <person name="Goldman G.H."/>
            <person name="Fietto J.L."/>
            <person name="Elias M.C."/>
            <person name="Goldman M.H."/>
            <person name="Sagot M.F."/>
            <person name="Pereira M."/>
            <person name="Stoco P.H."/>
            <person name="de Mendonca-Neto R.P."/>
            <person name="Teixeira S.M."/>
            <person name="Maciel T.E."/>
            <person name="de Oliveira Mendes T.A."/>
            <person name="Urmenyi T.P."/>
            <person name="de Souza W."/>
            <person name="Schenkman S."/>
            <person name="de Vasconcelos A.T."/>
        </authorList>
    </citation>
    <scope>NUCLEOTIDE SEQUENCE [LARGE SCALE GENOMIC DNA]</scope>
</reference>
<evidence type="ECO:0000313" key="2">
    <source>
        <dbReference type="EMBL" id="EPY30044.1"/>
    </source>
</evidence>
<accession>S9UMT9</accession>
<keyword evidence="2" id="KW-0687">Ribonucleoprotein</keyword>
<evidence type="ECO:0000313" key="3">
    <source>
        <dbReference type="Proteomes" id="UP000015354"/>
    </source>
</evidence>
<comment type="caution">
    <text evidence="2">The sequence shown here is derived from an EMBL/GenBank/DDBJ whole genome shotgun (WGS) entry which is preliminary data.</text>
</comment>
<dbReference type="Proteomes" id="UP000015354">
    <property type="component" value="Unassembled WGS sequence"/>
</dbReference>
<organism evidence="2 3">
    <name type="scientific">Strigomonas culicis</name>
    <dbReference type="NCBI Taxonomy" id="28005"/>
    <lineage>
        <taxon>Eukaryota</taxon>
        <taxon>Discoba</taxon>
        <taxon>Euglenozoa</taxon>
        <taxon>Kinetoplastea</taxon>
        <taxon>Metakinetoplastina</taxon>
        <taxon>Trypanosomatida</taxon>
        <taxon>Trypanosomatidae</taxon>
        <taxon>Strigomonadinae</taxon>
        <taxon>Strigomonas</taxon>
    </lineage>
</organism>
<proteinExistence type="predicted"/>
<keyword evidence="3" id="KW-1185">Reference proteome</keyword>
<feature type="region of interest" description="Disordered" evidence="1">
    <location>
        <begin position="1"/>
        <end position="26"/>
    </location>
</feature>